<dbReference type="NCBIfam" id="NF001208">
    <property type="entry name" value="PRK00174.1"/>
    <property type="match status" value="1"/>
</dbReference>
<dbReference type="FunFam" id="3.40.50.12780:FF:000001">
    <property type="entry name" value="Acetyl-coenzyme A synthetase"/>
    <property type="match status" value="1"/>
</dbReference>
<dbReference type="Pfam" id="PF00501">
    <property type="entry name" value="AMP-binding"/>
    <property type="match status" value="1"/>
</dbReference>
<evidence type="ECO:0000256" key="4">
    <source>
        <dbReference type="ARBA" id="ARBA00022840"/>
    </source>
</evidence>
<dbReference type="InterPro" id="IPR020845">
    <property type="entry name" value="AMP-binding_CS"/>
</dbReference>
<evidence type="ECO:0000259" key="10">
    <source>
        <dbReference type="Pfam" id="PF16177"/>
    </source>
</evidence>
<dbReference type="PANTHER" id="PTHR24095:SF232">
    <property type="entry name" value="ACETYL-COENZYME A SYNTHETASE"/>
    <property type="match status" value="1"/>
</dbReference>
<keyword evidence="3" id="KW-0547">Nucleotide-binding</keyword>
<evidence type="ECO:0000313" key="11">
    <source>
        <dbReference type="EMBL" id="GBF09944.1"/>
    </source>
</evidence>
<dbReference type="PANTHER" id="PTHR24095">
    <property type="entry name" value="ACETYL-COENZYME A SYNTHETASE"/>
    <property type="match status" value="1"/>
</dbReference>
<dbReference type="GO" id="GO:0019427">
    <property type="term" value="P:acetyl-CoA biosynthetic process from acetate"/>
    <property type="evidence" value="ECO:0007669"/>
    <property type="project" value="UniProtKB-UniRule"/>
</dbReference>
<feature type="domain" description="AMP-binding enzyme C-terminal" evidence="9">
    <location>
        <begin position="536"/>
        <end position="614"/>
    </location>
</feature>
<protein>
    <recommendedName>
        <fullName evidence="7">Acetate--CoA ligase</fullName>
        <ecNumber evidence="7">6.2.1.1</ecNumber>
    </recommendedName>
</protein>
<comment type="catalytic activity">
    <reaction evidence="5">
        <text>3-hydroxypropanoate + ATP + CoA = 3-hydroxypropanoyl-CoA + AMP + diphosphate</text>
        <dbReference type="Rhea" id="RHEA:26534"/>
        <dbReference type="ChEBI" id="CHEBI:16510"/>
        <dbReference type="ChEBI" id="CHEBI:30616"/>
        <dbReference type="ChEBI" id="CHEBI:33019"/>
        <dbReference type="ChEBI" id="CHEBI:57287"/>
        <dbReference type="ChEBI" id="CHEBI:58528"/>
        <dbReference type="ChEBI" id="CHEBI:456215"/>
        <dbReference type="EC" id="6.2.1.36"/>
    </reaction>
</comment>
<dbReference type="GO" id="GO:0005524">
    <property type="term" value="F:ATP binding"/>
    <property type="evidence" value="ECO:0007669"/>
    <property type="project" value="UniProtKB-KW"/>
</dbReference>
<dbReference type="AlphaFoldDB" id="A0A401HC24"/>
<dbReference type="Gene3D" id="3.40.50.12780">
    <property type="entry name" value="N-terminal domain of ligase-like"/>
    <property type="match status" value="1"/>
</dbReference>
<dbReference type="EMBL" id="BDMD01000141">
    <property type="protein sequence ID" value="GBF09944.1"/>
    <property type="molecule type" value="Genomic_DNA"/>
</dbReference>
<evidence type="ECO:0000256" key="5">
    <source>
        <dbReference type="ARBA" id="ARBA00051214"/>
    </source>
</evidence>
<dbReference type="GO" id="GO:0016208">
    <property type="term" value="F:AMP binding"/>
    <property type="evidence" value="ECO:0007669"/>
    <property type="project" value="InterPro"/>
</dbReference>
<evidence type="ECO:0000256" key="7">
    <source>
        <dbReference type="NCBIfam" id="TIGR02188"/>
    </source>
</evidence>
<keyword evidence="4" id="KW-0067">ATP-binding</keyword>
<evidence type="ECO:0000256" key="6">
    <source>
        <dbReference type="ARBA" id="ARBA00059013"/>
    </source>
</evidence>
<feature type="domain" description="Acetyl-coenzyme A synthetase N-terminal" evidence="10">
    <location>
        <begin position="19"/>
        <end position="73"/>
    </location>
</feature>
<dbReference type="PROSITE" id="PS00455">
    <property type="entry name" value="AMP_BINDING"/>
    <property type="match status" value="1"/>
</dbReference>
<evidence type="ECO:0000313" key="12">
    <source>
        <dbReference type="Proteomes" id="UP000291213"/>
    </source>
</evidence>
<dbReference type="OrthoDB" id="371752at2157"/>
<dbReference type="GO" id="GO:0003987">
    <property type="term" value="F:acetate-CoA ligase activity"/>
    <property type="evidence" value="ECO:0007669"/>
    <property type="project" value="UniProtKB-UniRule"/>
</dbReference>
<reference evidence="11 12" key="1">
    <citation type="submission" date="2017-02" db="EMBL/GenBank/DDBJ databases">
        <title>isolation and characterization of a novel temperate virus Aeropyrum globular virus 1 infecting hyperthermophilic archaeon Aeropyrum.</title>
        <authorList>
            <person name="Yumiya M."/>
            <person name="Yoshida T."/>
            <person name="Sako Y."/>
        </authorList>
    </citation>
    <scope>NUCLEOTIDE SEQUENCE [LARGE SCALE GENOMIC DNA]</scope>
    <source>
        <strain evidence="11 12">YK1-12-2013</strain>
    </source>
</reference>
<evidence type="ECO:0000256" key="3">
    <source>
        <dbReference type="ARBA" id="ARBA00022741"/>
    </source>
</evidence>
<organism evidence="11 12">
    <name type="scientific">Aeropyrum pernix</name>
    <dbReference type="NCBI Taxonomy" id="56636"/>
    <lineage>
        <taxon>Archaea</taxon>
        <taxon>Thermoproteota</taxon>
        <taxon>Thermoprotei</taxon>
        <taxon>Desulfurococcales</taxon>
        <taxon>Desulfurococcaceae</taxon>
        <taxon>Aeropyrum</taxon>
    </lineage>
</organism>
<dbReference type="RefSeq" id="WP_131160839.1">
    <property type="nucleotide sequence ID" value="NZ_BDMD01000141.1"/>
</dbReference>
<dbReference type="Proteomes" id="UP000291213">
    <property type="component" value="Unassembled WGS sequence"/>
</dbReference>
<sequence>MSEEALPFEERYYPDAERYLSYYRKSIEDIERFWDERARELIWLKPWHQVLDREKAPFYRWFVGGETNINLNALDRWKGTSVENKVAYYWEGEPGDRRVLSYGDLYREVNRLAYALKEYIGVKPGDRVAIYLPMIPELPISMLAVTRIGAIHSVVFSGFSSWALADRIVDAKADVLITADGFYRRGRIVDLKKNADEAVKLAADNGVKVRKVIVVKRAGNEVRWSSELNVWYHDLLKEVPEKVYVKPEPRKSDDVLFILYTSGTTGKPKGIMHSVGGYMTYVYNVFRWNWDPRPEDVFWTAADIGWITGHTYIVYGPLMHGETQIMYEGAPDYPNPGRIWEMVERYGVTVFYTSPTLLRLLRKYGDEWVEGRDFSRLRLLGTVGEPINPEVWKWYYEKIGWKRAPIVDTWWQTETGAAMISPAPGIALVPLKPGSATLPLPGIVADVLTSDGRQAAPGEKGYLVVREPWPGMMLGIWGDPDRYVRTYWSRFSKPEEGVWIYYPADYAVRDSDGYFWILGRADEVLNVAGHRIGTIELEDALLTHPAVSEAAVVGAPDPVKGEVPVAFVVLRAGYEPSDKLERELRETVRRLIGPIAEPSKIYFVEKLPKTRSGKIMRRIMISLLRGQPVGDVTTLEDPSAVEAVRRALEREKAG</sequence>
<evidence type="ECO:0000256" key="2">
    <source>
        <dbReference type="ARBA" id="ARBA00022598"/>
    </source>
</evidence>
<dbReference type="InterPro" id="IPR045851">
    <property type="entry name" value="AMP-bd_C_sf"/>
</dbReference>
<dbReference type="GO" id="GO:0043427">
    <property type="term" value="P:carbon fixation by 3-hydroxypropionate cycle"/>
    <property type="evidence" value="ECO:0007669"/>
    <property type="project" value="UniProtKB-ARBA"/>
</dbReference>
<name>A0A401HC24_AERPX</name>
<comment type="caution">
    <text evidence="11">The sequence shown here is derived from an EMBL/GenBank/DDBJ whole genome shotgun (WGS) entry which is preliminary data.</text>
</comment>
<dbReference type="EC" id="6.2.1.1" evidence="7"/>
<dbReference type="InterPro" id="IPR011904">
    <property type="entry name" value="Ac_CoA_lig"/>
</dbReference>
<feature type="domain" description="AMP-dependent synthetase/ligase" evidence="8">
    <location>
        <begin position="83"/>
        <end position="477"/>
    </location>
</feature>
<dbReference type="NCBIfam" id="TIGR02188">
    <property type="entry name" value="Ac_CoA_lig_AcsA"/>
    <property type="match status" value="1"/>
</dbReference>
<comment type="similarity">
    <text evidence="1">Belongs to the ATP-dependent AMP-binding enzyme family.</text>
</comment>
<dbReference type="SUPFAM" id="SSF56801">
    <property type="entry name" value="Acetyl-CoA synthetase-like"/>
    <property type="match status" value="1"/>
</dbReference>
<proteinExistence type="inferred from homology"/>
<evidence type="ECO:0000256" key="1">
    <source>
        <dbReference type="ARBA" id="ARBA00006432"/>
    </source>
</evidence>
<accession>A0A401HC24</accession>
<dbReference type="GO" id="GO:0043955">
    <property type="term" value="F:3-hydroxypropionyl-CoA synthetase activity"/>
    <property type="evidence" value="ECO:0007669"/>
    <property type="project" value="UniProtKB-EC"/>
</dbReference>
<keyword evidence="2" id="KW-0436">Ligase</keyword>
<gene>
    <name evidence="11" type="ORF">apy_16690</name>
</gene>
<evidence type="ECO:0000259" key="8">
    <source>
        <dbReference type="Pfam" id="PF00501"/>
    </source>
</evidence>
<dbReference type="InterPro" id="IPR032387">
    <property type="entry name" value="ACAS_N"/>
</dbReference>
<dbReference type="InterPro" id="IPR042099">
    <property type="entry name" value="ANL_N_sf"/>
</dbReference>
<dbReference type="Pfam" id="PF13193">
    <property type="entry name" value="AMP-binding_C"/>
    <property type="match status" value="1"/>
</dbReference>
<dbReference type="InterPro" id="IPR000873">
    <property type="entry name" value="AMP-dep_synth/lig_dom"/>
</dbReference>
<evidence type="ECO:0000259" key="9">
    <source>
        <dbReference type="Pfam" id="PF13193"/>
    </source>
</evidence>
<dbReference type="Pfam" id="PF16177">
    <property type="entry name" value="ACAS_N"/>
    <property type="match status" value="1"/>
</dbReference>
<dbReference type="InterPro" id="IPR025110">
    <property type="entry name" value="AMP-bd_C"/>
</dbReference>
<comment type="function">
    <text evidence="6">Plays a role in the autotrophic CO(2) fixation pathway. Activates 3-hydroxypropionate to its CoA ester. Can also activate propionate, and to a lesser extent acrylate, acetate and butyrate.</text>
</comment>
<dbReference type="Gene3D" id="3.30.300.30">
    <property type="match status" value="1"/>
</dbReference>